<dbReference type="CDD" id="cd02248">
    <property type="entry name" value="Peptidase_C1A"/>
    <property type="match status" value="1"/>
</dbReference>
<evidence type="ECO:0000256" key="2">
    <source>
        <dbReference type="SAM" id="SignalP"/>
    </source>
</evidence>
<dbReference type="SMART" id="SM00848">
    <property type="entry name" value="Inhibitor_I29"/>
    <property type="match status" value="1"/>
</dbReference>
<dbReference type="SUPFAM" id="SSF54001">
    <property type="entry name" value="Cysteine proteinases"/>
    <property type="match status" value="1"/>
</dbReference>
<comment type="similarity">
    <text evidence="1">Belongs to the peptidase C1 family.</text>
</comment>
<evidence type="ECO:0000313" key="6">
    <source>
        <dbReference type="Proteomes" id="UP001153737"/>
    </source>
</evidence>
<dbReference type="InterPro" id="IPR013128">
    <property type="entry name" value="Peptidase_C1A"/>
</dbReference>
<dbReference type="OrthoDB" id="5855924at2759"/>
<keyword evidence="2" id="KW-0732">Signal</keyword>
<gene>
    <name evidence="5" type="ORF">PHAECO_LOCUS9959</name>
</gene>
<feature type="chain" id="PRO_5040462304" evidence="2">
    <location>
        <begin position="20"/>
        <end position="342"/>
    </location>
</feature>
<evidence type="ECO:0000259" key="3">
    <source>
        <dbReference type="SMART" id="SM00645"/>
    </source>
</evidence>
<dbReference type="Proteomes" id="UP001153737">
    <property type="component" value="Chromosome 6"/>
</dbReference>
<evidence type="ECO:0000256" key="1">
    <source>
        <dbReference type="ARBA" id="ARBA00008455"/>
    </source>
</evidence>
<dbReference type="InterPro" id="IPR039417">
    <property type="entry name" value="Peptidase_C1A_papain-like"/>
</dbReference>
<dbReference type="GO" id="GO:0008234">
    <property type="term" value="F:cysteine-type peptidase activity"/>
    <property type="evidence" value="ECO:0007669"/>
    <property type="project" value="InterPro"/>
</dbReference>
<reference evidence="5" key="1">
    <citation type="submission" date="2022-01" db="EMBL/GenBank/DDBJ databases">
        <authorList>
            <person name="King R."/>
        </authorList>
    </citation>
    <scope>NUCLEOTIDE SEQUENCE</scope>
</reference>
<dbReference type="SMART" id="SM00645">
    <property type="entry name" value="Pept_C1"/>
    <property type="match status" value="1"/>
</dbReference>
<name>A0A9N9SMC7_PHACE</name>
<dbReference type="Pfam" id="PF08246">
    <property type="entry name" value="Inhibitor_I29"/>
    <property type="match status" value="1"/>
</dbReference>
<feature type="domain" description="Peptidase C1A papain C-terminal" evidence="3">
    <location>
        <begin position="107"/>
        <end position="305"/>
    </location>
</feature>
<feature type="domain" description="Cathepsin propeptide inhibitor" evidence="4">
    <location>
        <begin position="23"/>
        <end position="83"/>
    </location>
</feature>
<dbReference type="GO" id="GO:0006508">
    <property type="term" value="P:proteolysis"/>
    <property type="evidence" value="ECO:0007669"/>
    <property type="project" value="InterPro"/>
</dbReference>
<organism evidence="5 6">
    <name type="scientific">Phaedon cochleariae</name>
    <name type="common">Mustard beetle</name>
    <dbReference type="NCBI Taxonomy" id="80249"/>
    <lineage>
        <taxon>Eukaryota</taxon>
        <taxon>Metazoa</taxon>
        <taxon>Ecdysozoa</taxon>
        <taxon>Arthropoda</taxon>
        <taxon>Hexapoda</taxon>
        <taxon>Insecta</taxon>
        <taxon>Pterygota</taxon>
        <taxon>Neoptera</taxon>
        <taxon>Endopterygota</taxon>
        <taxon>Coleoptera</taxon>
        <taxon>Polyphaga</taxon>
        <taxon>Cucujiformia</taxon>
        <taxon>Chrysomeloidea</taxon>
        <taxon>Chrysomelidae</taxon>
        <taxon>Chrysomelinae</taxon>
        <taxon>Chrysomelini</taxon>
        <taxon>Phaedon</taxon>
    </lineage>
</organism>
<dbReference type="EMBL" id="OU896712">
    <property type="protein sequence ID" value="CAG9822443.1"/>
    <property type="molecule type" value="Genomic_DNA"/>
</dbReference>
<proteinExistence type="inferred from homology"/>
<reference evidence="5" key="2">
    <citation type="submission" date="2022-10" db="EMBL/GenBank/DDBJ databases">
        <authorList>
            <consortium name="ENA_rothamsted_submissions"/>
            <consortium name="culmorum"/>
            <person name="King R."/>
        </authorList>
    </citation>
    <scope>NUCLEOTIDE SEQUENCE</scope>
</reference>
<evidence type="ECO:0000259" key="4">
    <source>
        <dbReference type="SMART" id="SM00848"/>
    </source>
</evidence>
<dbReference type="InterPro" id="IPR038765">
    <property type="entry name" value="Papain-like_cys_pep_sf"/>
</dbReference>
<accession>A0A9N9SMC7</accession>
<feature type="signal peptide" evidence="2">
    <location>
        <begin position="1"/>
        <end position="19"/>
    </location>
</feature>
<sequence length="342" mass="38453">MKLIFVFLSLVVSIISTSHENVWKKFKIDFNKKYETPEEEYYHFQIFQKNLLKIKENEKKFLKGEVSFKLGITKFADINQEEFPRQNIERDIISLSRIEFSDEESNVPERIDWRNNSAVPAVSDQGTECNASFYFAAVGAIQAQRYITEKNSDPLSVQYLIDCSFGNNNGCNGGGVVNTLDWIASNGVPPAYSYPYKGKEGQCRGATGEMIGKGQLGYGMISESEEEMTKAVAYVGPIAVSIDGRDLPLYTGGVLNNPDCSRTVTSNISQSGLIVGYDETEDGQEYWIVQFSSGCDIATEAFSCDISIRLFSTNFNEQKLLCTFISFLQLFVVLCIDRYLQK</sequence>
<evidence type="ECO:0000313" key="5">
    <source>
        <dbReference type="EMBL" id="CAG9822443.1"/>
    </source>
</evidence>
<dbReference type="Pfam" id="PF00112">
    <property type="entry name" value="Peptidase_C1"/>
    <property type="match status" value="1"/>
</dbReference>
<dbReference type="InterPro" id="IPR013201">
    <property type="entry name" value="Prot_inhib_I29"/>
</dbReference>
<dbReference type="Gene3D" id="3.90.70.10">
    <property type="entry name" value="Cysteine proteinases"/>
    <property type="match status" value="1"/>
</dbReference>
<dbReference type="AlphaFoldDB" id="A0A9N9SMC7"/>
<keyword evidence="6" id="KW-1185">Reference proteome</keyword>
<dbReference type="PANTHER" id="PTHR12411">
    <property type="entry name" value="CYSTEINE PROTEASE FAMILY C1-RELATED"/>
    <property type="match status" value="1"/>
</dbReference>
<protein>
    <submittedName>
        <fullName evidence="5">Uncharacterized protein</fullName>
    </submittedName>
</protein>
<dbReference type="InterPro" id="IPR000668">
    <property type="entry name" value="Peptidase_C1A_C"/>
</dbReference>